<feature type="compositionally biased region" description="Basic and acidic residues" evidence="1">
    <location>
        <begin position="74"/>
        <end position="91"/>
    </location>
</feature>
<reference evidence="3" key="1">
    <citation type="submission" date="2017-02" db="UniProtKB">
        <authorList>
            <consortium name="WormBaseParasite"/>
        </authorList>
    </citation>
    <scope>IDENTIFICATION</scope>
</reference>
<feature type="region of interest" description="Disordered" evidence="1">
    <location>
        <begin position="156"/>
        <end position="229"/>
    </location>
</feature>
<evidence type="ECO:0000313" key="3">
    <source>
        <dbReference type="WBParaSite" id="PTRK_0001349300.1"/>
    </source>
</evidence>
<dbReference type="Proteomes" id="UP000038045">
    <property type="component" value="Unplaced"/>
</dbReference>
<feature type="compositionally biased region" description="Basic and acidic residues" evidence="1">
    <location>
        <begin position="531"/>
        <end position="540"/>
    </location>
</feature>
<dbReference type="WBParaSite" id="PTRK_0001349300.1">
    <property type="protein sequence ID" value="PTRK_0001349300.1"/>
    <property type="gene ID" value="PTRK_0001349300"/>
</dbReference>
<feature type="region of interest" description="Disordered" evidence="1">
    <location>
        <begin position="377"/>
        <end position="481"/>
    </location>
</feature>
<evidence type="ECO:0000313" key="2">
    <source>
        <dbReference type="Proteomes" id="UP000038045"/>
    </source>
</evidence>
<feature type="region of interest" description="Disordered" evidence="1">
    <location>
        <begin position="1"/>
        <end position="116"/>
    </location>
</feature>
<protein>
    <submittedName>
        <fullName evidence="3">LigA</fullName>
    </submittedName>
</protein>
<dbReference type="AlphaFoldDB" id="A0A0N4ZXP0"/>
<organism evidence="2 3">
    <name type="scientific">Parastrongyloides trichosuri</name>
    <name type="common">Possum-specific nematode worm</name>
    <dbReference type="NCBI Taxonomy" id="131310"/>
    <lineage>
        <taxon>Eukaryota</taxon>
        <taxon>Metazoa</taxon>
        <taxon>Ecdysozoa</taxon>
        <taxon>Nematoda</taxon>
        <taxon>Chromadorea</taxon>
        <taxon>Rhabditida</taxon>
        <taxon>Tylenchina</taxon>
        <taxon>Panagrolaimomorpha</taxon>
        <taxon>Strongyloidoidea</taxon>
        <taxon>Strongyloididae</taxon>
        <taxon>Parastrongyloides</taxon>
    </lineage>
</organism>
<proteinExistence type="predicted"/>
<accession>A0A0N4ZXP0</accession>
<feature type="compositionally biased region" description="Basic residues" evidence="1">
    <location>
        <begin position="201"/>
        <end position="222"/>
    </location>
</feature>
<feature type="region of interest" description="Disordered" evidence="1">
    <location>
        <begin position="528"/>
        <end position="559"/>
    </location>
</feature>
<evidence type="ECO:0000256" key="1">
    <source>
        <dbReference type="SAM" id="MobiDB-lite"/>
    </source>
</evidence>
<name>A0A0N4ZXP0_PARTI</name>
<sequence length="612" mass="65612">MATEKSRARRRQMVSGREPQLWHRSGRPDRERPATGGLYGADRQWPEGGDAAPDQVDRRGRAGRQRLRRPALYARDDSGASRRHGGGDRRWGHGLPQQSAGLGHGQDGGQDRHGPGAKLWLRVAQGGGPSVGSEGPQPFRRLCADRQPALRRLGYRPAWRPGRGHGRGAARARSDEGGPAQGLRDPRPHRIGRFRGSGGRGRARGRGARRAGRRRRRRRRRAAAVDGARTMTASALTPGLAHHRPAVHSGRNRHGDALFDRGRPLAAVGGQASDPFRGLVGGHDRPGHGPPEVVVPRGLSAVRRAAGAGADDRVHAAGLYGGRGQELAEPGLHPHPAGRVRQDRPRAGSGALVPRPFGAGRALVMEAAVPGGDDRRALPAGGQAAGPGFGHDHRPDRGRRHVHGGPELARHRRRRRRRRGRHPALRHVRHARLSAQPRADLPRPGSRPVGHRLQHHPVQDRPGLGRPDGQGLWPGQSEPAGVPAGTPYRLHLLDRVRGVRLPGLLHRPGLLCRADPDLAADRGAVAQPFRSSERGGHDGLRGPVHAHQRGDGDGAGAGRRRAHAAAVLWRVVHDDGDDRLRPDPVDAGASLCRTAEGPGAVLNGCTGVRLPS</sequence>
<feature type="compositionally biased region" description="Basic residues" evidence="1">
    <location>
        <begin position="410"/>
        <end position="432"/>
    </location>
</feature>
<keyword evidence="2" id="KW-1185">Reference proteome</keyword>